<dbReference type="InterPro" id="IPR001251">
    <property type="entry name" value="CRAL-TRIO_dom"/>
</dbReference>
<feature type="domain" description="CRAL-TRIO" evidence="18">
    <location>
        <begin position="95"/>
        <end position="284"/>
    </location>
</feature>
<comment type="subcellular location">
    <subcellularLocation>
        <location evidence="15">Cytoplasm</location>
    </subcellularLocation>
    <subcellularLocation>
        <location evidence="2 15">Endoplasmic reticulum membrane</location>
        <topology evidence="2 15">Peripheral membrane protein</topology>
    </subcellularLocation>
    <subcellularLocation>
        <location evidence="15">Microsome membrane</location>
        <topology evidence="15">Peripheral membrane protein</topology>
    </subcellularLocation>
</comment>
<dbReference type="InterPro" id="IPR036865">
    <property type="entry name" value="CRAL-TRIO_dom_sf"/>
</dbReference>
<dbReference type="PANTHER" id="PTHR47669">
    <property type="entry name" value="PHOSPHATIDYLINOSITOL TRANSFER PROTEIN SFH5"/>
    <property type="match status" value="1"/>
</dbReference>
<dbReference type="SUPFAM" id="SSF46938">
    <property type="entry name" value="CRAL/TRIO N-terminal domain"/>
    <property type="match status" value="1"/>
</dbReference>
<dbReference type="GO" id="GO:0005829">
    <property type="term" value="C:cytosol"/>
    <property type="evidence" value="ECO:0007669"/>
    <property type="project" value="TreeGrafter"/>
</dbReference>
<comment type="catalytic activity">
    <reaction evidence="13">
        <text>a 1,2-diacyl-sn-glycero-3-phospho-(1D-myo-inositol)(in) = a 1,2-diacyl-sn-glycero-3-phospho-(1D-myo-inositol)(out)</text>
        <dbReference type="Rhea" id="RHEA:38691"/>
        <dbReference type="ChEBI" id="CHEBI:57880"/>
    </reaction>
    <physiologicalReaction direction="left-to-right" evidence="13">
        <dbReference type="Rhea" id="RHEA:38692"/>
    </physiologicalReaction>
</comment>
<dbReference type="GO" id="GO:0008526">
    <property type="term" value="F:phosphatidylinositol transfer activity"/>
    <property type="evidence" value="ECO:0007669"/>
    <property type="project" value="UniProtKB-UniRule"/>
</dbReference>
<dbReference type="Pfam" id="PF00650">
    <property type="entry name" value="CRAL_TRIO"/>
    <property type="match status" value="1"/>
</dbReference>
<keyword evidence="12 15" id="KW-0472">Membrane</keyword>
<accession>A0A0N0NNM0</accession>
<dbReference type="RefSeq" id="XP_018001724.1">
    <property type="nucleotide sequence ID" value="XM_018149751.1"/>
</dbReference>
<keyword evidence="20" id="KW-1185">Reference proteome</keyword>
<comment type="cofactor">
    <cofactor evidence="1">
        <name>heme b</name>
        <dbReference type="ChEBI" id="CHEBI:60344"/>
    </cofactor>
</comment>
<evidence type="ECO:0000256" key="13">
    <source>
        <dbReference type="ARBA" id="ARBA00024146"/>
    </source>
</evidence>
<dbReference type="AlphaFoldDB" id="A0A0N0NNM0"/>
<evidence type="ECO:0000256" key="15">
    <source>
        <dbReference type="RuleBase" id="RU367059"/>
    </source>
</evidence>
<name>A0A0N0NNM0_9EURO</name>
<dbReference type="OrthoDB" id="75724at2759"/>
<evidence type="ECO:0000256" key="5">
    <source>
        <dbReference type="ARBA" id="ARBA00022490"/>
    </source>
</evidence>
<dbReference type="PANTHER" id="PTHR47669:SF1">
    <property type="entry name" value="PHOSPHATIDYLINOSITOL TRANSFER PROTEIN SFH5"/>
    <property type="match status" value="1"/>
</dbReference>
<feature type="compositionally biased region" description="Polar residues" evidence="16">
    <location>
        <begin position="14"/>
        <end position="24"/>
    </location>
</feature>
<evidence type="ECO:0000256" key="12">
    <source>
        <dbReference type="ARBA" id="ARBA00023136"/>
    </source>
</evidence>
<dbReference type="Proteomes" id="UP000038010">
    <property type="component" value="Unassembled WGS sequence"/>
</dbReference>
<evidence type="ECO:0000256" key="17">
    <source>
        <dbReference type="SAM" id="Phobius"/>
    </source>
</evidence>
<evidence type="ECO:0000256" key="9">
    <source>
        <dbReference type="ARBA" id="ARBA00022848"/>
    </source>
</evidence>
<dbReference type="GO" id="GO:0046872">
    <property type="term" value="F:metal ion binding"/>
    <property type="evidence" value="ECO:0007669"/>
    <property type="project" value="UniProtKB-KW"/>
</dbReference>
<organism evidence="19 20">
    <name type="scientific">Cyphellophora attinorum</name>
    <dbReference type="NCBI Taxonomy" id="1664694"/>
    <lineage>
        <taxon>Eukaryota</taxon>
        <taxon>Fungi</taxon>
        <taxon>Dikarya</taxon>
        <taxon>Ascomycota</taxon>
        <taxon>Pezizomycotina</taxon>
        <taxon>Eurotiomycetes</taxon>
        <taxon>Chaetothyriomycetidae</taxon>
        <taxon>Chaetothyriales</taxon>
        <taxon>Cyphellophoraceae</taxon>
        <taxon>Cyphellophora</taxon>
    </lineage>
</organism>
<keyword evidence="17" id="KW-1133">Transmembrane helix</keyword>
<keyword evidence="11 15" id="KW-0445">Lipid transport</keyword>
<dbReference type="GeneID" id="28741631"/>
<dbReference type="VEuPathDB" id="FungiDB:AB675_9236"/>
<evidence type="ECO:0000313" key="20">
    <source>
        <dbReference type="Proteomes" id="UP000038010"/>
    </source>
</evidence>
<dbReference type="PROSITE" id="PS50191">
    <property type="entry name" value="CRAL_TRIO"/>
    <property type="match status" value="1"/>
</dbReference>
<evidence type="ECO:0000256" key="2">
    <source>
        <dbReference type="ARBA" id="ARBA00004406"/>
    </source>
</evidence>
<evidence type="ECO:0000259" key="18">
    <source>
        <dbReference type="PROSITE" id="PS50191"/>
    </source>
</evidence>
<gene>
    <name evidence="19" type="ORF">AB675_9236</name>
</gene>
<keyword evidence="8 15" id="KW-0256">Endoplasmic reticulum</keyword>
<keyword evidence="5 15" id="KW-0963">Cytoplasm</keyword>
<evidence type="ECO:0000256" key="8">
    <source>
        <dbReference type="ARBA" id="ARBA00022824"/>
    </source>
</evidence>
<evidence type="ECO:0000256" key="11">
    <source>
        <dbReference type="ARBA" id="ARBA00023055"/>
    </source>
</evidence>
<keyword evidence="9 15" id="KW-0492">Microsome</keyword>
<evidence type="ECO:0000256" key="6">
    <source>
        <dbReference type="ARBA" id="ARBA00022617"/>
    </source>
</evidence>
<feature type="transmembrane region" description="Helical" evidence="17">
    <location>
        <begin position="220"/>
        <end position="241"/>
    </location>
</feature>
<reference evidence="19 20" key="1">
    <citation type="submission" date="2015-06" db="EMBL/GenBank/DDBJ databases">
        <title>Draft genome of the ant-associated black yeast Phialophora attae CBS 131958.</title>
        <authorList>
            <person name="Moreno L.F."/>
            <person name="Stielow B.J."/>
            <person name="de Hoog S."/>
            <person name="Vicente V.A."/>
            <person name="Weiss V.A."/>
            <person name="de Vries M."/>
            <person name="Cruz L.M."/>
            <person name="Souza E.M."/>
        </authorList>
    </citation>
    <scope>NUCLEOTIDE SEQUENCE [LARGE SCALE GENOMIC DNA]</scope>
    <source>
        <strain evidence="19 20">CBS 131958</strain>
    </source>
</reference>
<keyword evidence="17" id="KW-0812">Transmembrane</keyword>
<comment type="function">
    <text evidence="14">Non-classical phosphatidylinositol (PtdIns) transfer protein (PITP), which exhibits PtdIns-binding/transfer activity in the absence of detectable PtdCho-binding/transfer activity. Regulates PtdIns(4,5)P2 homeostasis at the plasma membrane. Heme-binding protein that may play a role in organic oxidant-induced stress responses.</text>
</comment>
<keyword evidence="6" id="KW-0349">Heme</keyword>
<keyword evidence="10" id="KW-0408">Iron</keyword>
<evidence type="ECO:0000256" key="1">
    <source>
        <dbReference type="ARBA" id="ARBA00001970"/>
    </source>
</evidence>
<keyword evidence="4 15" id="KW-0813">Transport</keyword>
<dbReference type="GO" id="GO:0017157">
    <property type="term" value="P:regulation of exocytosis"/>
    <property type="evidence" value="ECO:0007669"/>
    <property type="project" value="TreeGrafter"/>
</dbReference>
<evidence type="ECO:0000256" key="10">
    <source>
        <dbReference type="ARBA" id="ARBA00023004"/>
    </source>
</evidence>
<evidence type="ECO:0000256" key="7">
    <source>
        <dbReference type="ARBA" id="ARBA00022723"/>
    </source>
</evidence>
<comment type="similarity">
    <text evidence="3 15">Belongs to the SFH5 family.</text>
</comment>
<dbReference type="SMART" id="SM00516">
    <property type="entry name" value="SEC14"/>
    <property type="match status" value="1"/>
</dbReference>
<evidence type="ECO:0000313" key="19">
    <source>
        <dbReference type="EMBL" id="KPI41761.1"/>
    </source>
</evidence>
<feature type="region of interest" description="Disordered" evidence="16">
    <location>
        <begin position="1"/>
        <end position="24"/>
    </location>
</feature>
<dbReference type="InterPro" id="IPR036273">
    <property type="entry name" value="CRAL/TRIO_N_dom_sf"/>
</dbReference>
<sequence length="293" mass="32911">MDDTKKESVPTPIQEPTTSTETTNGIDELWQIAHAHAHDEIWGVQLADPKTHVPSQIVFQKFINAYDGDLTQAKDKLKRTLDWRQENKPLDLLKKPHSASKFDGLGYVTSYGSALPGESDGREVFTWNIYGGVKDIRATFGDLKEFISWRVAVMEQALAELDLNSAKEPITPEHDPWKIYQAHDYKGISFFRQSAEVKTASTETIKVLADNYPELLKEKFFVNVPAIMGFVYTFMKLFVAAKTIKKFHPMANSMNMVHEFGSSKVSDLGKQLPPDYGGEGKGLKEVGKQVNLA</sequence>
<dbReference type="EMBL" id="LFJN01000009">
    <property type="protein sequence ID" value="KPI41761.1"/>
    <property type="molecule type" value="Genomic_DNA"/>
</dbReference>
<dbReference type="InterPro" id="IPR042938">
    <property type="entry name" value="Sfh5"/>
</dbReference>
<dbReference type="CDD" id="cd00170">
    <property type="entry name" value="SEC14"/>
    <property type="match status" value="1"/>
</dbReference>
<dbReference type="STRING" id="1664694.A0A0N0NNM0"/>
<dbReference type="SUPFAM" id="SSF52087">
    <property type="entry name" value="CRAL/TRIO domain"/>
    <property type="match status" value="1"/>
</dbReference>
<comment type="caution">
    <text evidence="19">The sequence shown here is derived from an EMBL/GenBank/DDBJ whole genome shotgun (WGS) entry which is preliminary data.</text>
</comment>
<evidence type="ECO:0000256" key="14">
    <source>
        <dbReference type="ARBA" id="ARBA00024180"/>
    </source>
</evidence>
<dbReference type="GO" id="GO:0043001">
    <property type="term" value="P:Golgi to plasma membrane protein transport"/>
    <property type="evidence" value="ECO:0007669"/>
    <property type="project" value="TreeGrafter"/>
</dbReference>
<dbReference type="Gene3D" id="3.40.525.10">
    <property type="entry name" value="CRAL-TRIO lipid binding domain"/>
    <property type="match status" value="1"/>
</dbReference>
<evidence type="ECO:0000256" key="4">
    <source>
        <dbReference type="ARBA" id="ARBA00022448"/>
    </source>
</evidence>
<keyword evidence="7" id="KW-0479">Metal-binding</keyword>
<protein>
    <recommendedName>
        <fullName evidence="15">Phosphatidylinositol transfer protein SFH5</fullName>
        <shortName evidence="15">PITP SFH5</shortName>
    </recommendedName>
</protein>
<evidence type="ECO:0000256" key="16">
    <source>
        <dbReference type="SAM" id="MobiDB-lite"/>
    </source>
</evidence>
<dbReference type="GO" id="GO:0032541">
    <property type="term" value="C:cortical endoplasmic reticulum"/>
    <property type="evidence" value="ECO:0007669"/>
    <property type="project" value="TreeGrafter"/>
</dbReference>
<evidence type="ECO:0000256" key="3">
    <source>
        <dbReference type="ARBA" id="ARBA00006667"/>
    </source>
</evidence>
<dbReference type="GO" id="GO:0005886">
    <property type="term" value="C:plasma membrane"/>
    <property type="evidence" value="ECO:0007669"/>
    <property type="project" value="TreeGrafter"/>
</dbReference>
<proteinExistence type="inferred from homology"/>
<dbReference type="GO" id="GO:0005789">
    <property type="term" value="C:endoplasmic reticulum membrane"/>
    <property type="evidence" value="ECO:0007669"/>
    <property type="project" value="UniProtKB-SubCell"/>
</dbReference>